<keyword evidence="2" id="KW-0812">Transmembrane</keyword>
<feature type="compositionally biased region" description="Polar residues" evidence="1">
    <location>
        <begin position="102"/>
        <end position="132"/>
    </location>
</feature>
<feature type="region of interest" description="Disordered" evidence="1">
    <location>
        <begin position="366"/>
        <end position="399"/>
    </location>
</feature>
<organism evidence="3 4">
    <name type="scientific">Paramuricea clavata</name>
    <name type="common">Red gorgonian</name>
    <name type="synonym">Violescent sea-whip</name>
    <dbReference type="NCBI Taxonomy" id="317549"/>
    <lineage>
        <taxon>Eukaryota</taxon>
        <taxon>Metazoa</taxon>
        <taxon>Cnidaria</taxon>
        <taxon>Anthozoa</taxon>
        <taxon>Octocorallia</taxon>
        <taxon>Malacalcyonacea</taxon>
        <taxon>Plexauridae</taxon>
        <taxon>Paramuricea</taxon>
    </lineage>
</organism>
<evidence type="ECO:0000256" key="2">
    <source>
        <dbReference type="SAM" id="Phobius"/>
    </source>
</evidence>
<reference evidence="3" key="1">
    <citation type="submission" date="2020-04" db="EMBL/GenBank/DDBJ databases">
        <authorList>
            <person name="Alioto T."/>
            <person name="Alioto T."/>
            <person name="Gomez Garrido J."/>
        </authorList>
    </citation>
    <scope>NUCLEOTIDE SEQUENCE</scope>
    <source>
        <strain evidence="3">A484AB</strain>
    </source>
</reference>
<comment type="caution">
    <text evidence="3">The sequence shown here is derived from an EMBL/GenBank/DDBJ whole genome shotgun (WGS) entry which is preliminary data.</text>
</comment>
<sequence>MNEAKKARTIAKSSFTRSAKSIQRLIEQGRPEPEVVKAGGIFETAYERVLSKHEGFAILVEEKDYEQEEEWMEDVSKEYDAICIMINDYKITMAPKNNITTDKVENPASSQDVDVDPNNTNIPSGSGINETAESVPPGETEPTVTLELSPDNQAAATNFPTYAAPSPSPTSMKLRTERAPLPKFDGNVRNYLDFRRDFKFLVEKQYTTQEALYVLRSCLDKNSADLIKCKEDYDAAWEKLDREYGDPRIVSDVLLSDLEKVKPVDEFDYAHFGQYHALIEKIFSMLTKLNRPGDLDNTTTLSAMEKKLSRNDRLKWADYQEEKGVTPKIENFLKCMEKEVRKRKIAGADICSQRTISRSADNKGSVNTITLKGEKGTSTGTSTDKLDSRTENPGEVLAPPVGHMVRKAHACYFCLKIHRNPCRRKKKCTLLRDGEACKFSHHPLLHGAPFERMSNNNVSVIAGGESLHPTLEVSAINSISKQKAKANILFDGGSQLTLIREQFAQNLGLHGESIGVRITKVGGTEELLQTKIYTLQIRSLDGGPKFALKAVAIPLISENVRAVRIEKYAKLFKIDAKRLHRGSGAVDILIGIDHARLHSGNTLLNGNFAVRQSPLGAVVFGAGPDGLCSVNRIHLVRLNDPVGLTSFWSTERMGVEVNPCYTKRTPGEKLLSSIEKEEAKIIRDKSRPVDHIAVHKVPVRSKKKNTPEGTTISEEKVLGVAWNRELDLLSVSVNNPKVLMACKADGVEWTRPIKLTKRMVLSIISGIFDVFGFAAPLIIRAKIGIQTVEGRI</sequence>
<evidence type="ECO:0000313" key="3">
    <source>
        <dbReference type="EMBL" id="CAB3982187.1"/>
    </source>
</evidence>
<dbReference type="EMBL" id="CACRXK020000476">
    <property type="protein sequence ID" value="CAB3982187.1"/>
    <property type="molecule type" value="Genomic_DNA"/>
</dbReference>
<name>A0A6S7FW09_PARCT</name>
<protein>
    <submittedName>
        <fullName evidence="3">Uncharacterized protein</fullName>
    </submittedName>
</protein>
<evidence type="ECO:0000256" key="1">
    <source>
        <dbReference type="SAM" id="MobiDB-lite"/>
    </source>
</evidence>
<keyword evidence="2" id="KW-1133">Transmembrane helix</keyword>
<feature type="region of interest" description="Disordered" evidence="1">
    <location>
        <begin position="102"/>
        <end position="145"/>
    </location>
</feature>
<evidence type="ECO:0000313" key="4">
    <source>
        <dbReference type="Proteomes" id="UP001152795"/>
    </source>
</evidence>
<dbReference type="InterPro" id="IPR005312">
    <property type="entry name" value="DUF1759"/>
</dbReference>
<dbReference type="Proteomes" id="UP001152795">
    <property type="component" value="Unassembled WGS sequence"/>
</dbReference>
<keyword evidence="4" id="KW-1185">Reference proteome</keyword>
<dbReference type="AlphaFoldDB" id="A0A6S7FW09"/>
<dbReference type="PANTHER" id="PTHR47331">
    <property type="entry name" value="PHD-TYPE DOMAIN-CONTAINING PROTEIN"/>
    <property type="match status" value="1"/>
</dbReference>
<proteinExistence type="predicted"/>
<dbReference type="PANTHER" id="PTHR47331:SF5">
    <property type="entry name" value="RIBONUCLEASE H"/>
    <property type="match status" value="1"/>
</dbReference>
<gene>
    <name evidence="3" type="ORF">PACLA_8A040578</name>
</gene>
<dbReference type="Pfam" id="PF03564">
    <property type="entry name" value="DUF1759"/>
    <property type="match status" value="1"/>
</dbReference>
<accession>A0A6S7FW09</accession>
<keyword evidence="2" id="KW-0472">Membrane</keyword>
<feature type="transmembrane region" description="Helical" evidence="2">
    <location>
        <begin position="759"/>
        <end position="779"/>
    </location>
</feature>